<dbReference type="SMART" id="SM00267">
    <property type="entry name" value="GGDEF"/>
    <property type="match status" value="1"/>
</dbReference>
<reference evidence="4 5" key="1">
    <citation type="submission" date="2023-11" db="EMBL/GenBank/DDBJ databases">
        <title>MicrobeMod: A computational toolkit for identifying prokaryotic methylation and restriction-modification with nanopore sequencing.</title>
        <authorList>
            <person name="Crits-Christoph A."/>
            <person name="Kang S.C."/>
            <person name="Lee H."/>
            <person name="Ostrov N."/>
        </authorList>
    </citation>
    <scope>NUCLEOTIDE SEQUENCE [LARGE SCALE GENOMIC DNA]</scope>
    <source>
        <strain evidence="4 5">ATCC 14820</strain>
    </source>
</reference>
<accession>A0ABU4PJP6</accession>
<evidence type="ECO:0000259" key="3">
    <source>
        <dbReference type="PROSITE" id="PS50887"/>
    </source>
</evidence>
<dbReference type="Proteomes" id="UP001279660">
    <property type="component" value="Unassembled WGS sequence"/>
</dbReference>
<dbReference type="Gene3D" id="3.30.70.270">
    <property type="match status" value="1"/>
</dbReference>
<dbReference type="CDD" id="cd01948">
    <property type="entry name" value="EAL"/>
    <property type="match status" value="1"/>
</dbReference>
<dbReference type="PROSITE" id="PS50887">
    <property type="entry name" value="GGDEF"/>
    <property type="match status" value="1"/>
</dbReference>
<dbReference type="SUPFAM" id="SSF141868">
    <property type="entry name" value="EAL domain-like"/>
    <property type="match status" value="1"/>
</dbReference>
<dbReference type="Pfam" id="PF00563">
    <property type="entry name" value="EAL"/>
    <property type="match status" value="1"/>
</dbReference>
<dbReference type="Pfam" id="PF00672">
    <property type="entry name" value="HAMP"/>
    <property type="match status" value="1"/>
</dbReference>
<dbReference type="InterPro" id="IPR029787">
    <property type="entry name" value="Nucleotide_cyclase"/>
</dbReference>
<organism evidence="4 5">
    <name type="scientific">Sphingomonas echinoides</name>
    <dbReference type="NCBI Taxonomy" id="59803"/>
    <lineage>
        <taxon>Bacteria</taxon>
        <taxon>Pseudomonadati</taxon>
        <taxon>Pseudomonadota</taxon>
        <taxon>Alphaproteobacteria</taxon>
        <taxon>Sphingomonadales</taxon>
        <taxon>Sphingomonadaceae</taxon>
        <taxon>Sphingomonas</taxon>
    </lineage>
</organism>
<feature type="domain" description="HAMP" evidence="2">
    <location>
        <begin position="203"/>
        <end position="256"/>
    </location>
</feature>
<dbReference type="Gene3D" id="3.20.20.450">
    <property type="entry name" value="EAL domain"/>
    <property type="match status" value="1"/>
</dbReference>
<evidence type="ECO:0000313" key="4">
    <source>
        <dbReference type="EMBL" id="MDX5983664.1"/>
    </source>
</evidence>
<dbReference type="EMBL" id="JAWXXV010000001">
    <property type="protein sequence ID" value="MDX5983664.1"/>
    <property type="molecule type" value="Genomic_DNA"/>
</dbReference>
<proteinExistence type="predicted"/>
<keyword evidence="5" id="KW-1185">Reference proteome</keyword>
<dbReference type="RefSeq" id="WP_169313330.1">
    <property type="nucleotide sequence ID" value="NZ_JAWXXV010000001.1"/>
</dbReference>
<comment type="caution">
    <text evidence="4">The sequence shown here is derived from an EMBL/GenBank/DDBJ whole genome shotgun (WGS) entry which is preliminary data.</text>
</comment>
<dbReference type="InterPro" id="IPR003660">
    <property type="entry name" value="HAMP_dom"/>
</dbReference>
<feature type="domain" description="GGDEF" evidence="3">
    <location>
        <begin position="299"/>
        <end position="432"/>
    </location>
</feature>
<dbReference type="InterPro" id="IPR001633">
    <property type="entry name" value="EAL_dom"/>
</dbReference>
<evidence type="ECO:0000313" key="5">
    <source>
        <dbReference type="Proteomes" id="UP001279660"/>
    </source>
</evidence>
<dbReference type="Gene3D" id="6.10.340.10">
    <property type="match status" value="1"/>
</dbReference>
<name>A0ABU4PJP6_9SPHN</name>
<dbReference type="PANTHER" id="PTHR44757">
    <property type="entry name" value="DIGUANYLATE CYCLASE DGCP"/>
    <property type="match status" value="1"/>
</dbReference>
<dbReference type="Pfam" id="PF00990">
    <property type="entry name" value="GGDEF"/>
    <property type="match status" value="1"/>
</dbReference>
<gene>
    <name evidence="4" type="ORF">SIL82_05275</name>
</gene>
<dbReference type="PANTHER" id="PTHR44757:SF2">
    <property type="entry name" value="BIOFILM ARCHITECTURE MAINTENANCE PROTEIN MBAA"/>
    <property type="match status" value="1"/>
</dbReference>
<dbReference type="InterPro" id="IPR035919">
    <property type="entry name" value="EAL_sf"/>
</dbReference>
<dbReference type="SMART" id="SM00052">
    <property type="entry name" value="EAL"/>
    <property type="match status" value="1"/>
</dbReference>
<dbReference type="InterPro" id="IPR043128">
    <property type="entry name" value="Rev_trsase/Diguanyl_cyclase"/>
</dbReference>
<evidence type="ECO:0000259" key="1">
    <source>
        <dbReference type="PROSITE" id="PS50883"/>
    </source>
</evidence>
<protein>
    <submittedName>
        <fullName evidence="4">EAL domain-containing protein</fullName>
    </submittedName>
</protein>
<dbReference type="InterPro" id="IPR052155">
    <property type="entry name" value="Biofilm_reg_signaling"/>
</dbReference>
<dbReference type="SUPFAM" id="SSF158472">
    <property type="entry name" value="HAMP domain-like"/>
    <property type="match status" value="1"/>
</dbReference>
<dbReference type="PROSITE" id="PS50885">
    <property type="entry name" value="HAMP"/>
    <property type="match status" value="1"/>
</dbReference>
<dbReference type="NCBIfam" id="TIGR00254">
    <property type="entry name" value="GGDEF"/>
    <property type="match status" value="1"/>
</dbReference>
<dbReference type="CDD" id="cd01949">
    <property type="entry name" value="GGDEF"/>
    <property type="match status" value="1"/>
</dbReference>
<dbReference type="SMART" id="SM00304">
    <property type="entry name" value="HAMP"/>
    <property type="match status" value="1"/>
</dbReference>
<sequence>MTNIGTRIARLQVLGAALFFAVAALVVGGMHQTSLAMQQNVQDIRRVSSVMEVADLISENRVAQASLLLENGAAARALLATRSRALTAELSRLCGLTPPGPLRPMVDKMEKDWAAYQKTQQRMVAAIGAGHAADALGLFRRELEAKYLDFDRQADALADQFRANADQSGQTATEAAHFVAVFVLSFSAIGILARFLIQIFIHRRVVRPLVDITKSLSALAAGKTDVVLVGGERRDEIGAMVRALDVFRAQARLIEAEHERTLEAQARAERLARHDALTGLPNRRFFTEMLGRVTANADHPAAVLMIDLDRFKPVNDVYGHDAGDVVLSELAQRFMAHRDQLGTVARLGGDEFAVVFPSSTDRSHAARVAQLLSVIISRPIQLEDAVVEVGAAIGIALFPHDGTSPAALLRAADLAMYQAKTGGDGRYRFFDPAIEDNVQARAMMHADVRRAVSAGEIVPYYQPLVAIDGGRLVGFEVLARWIHPHCGVVMPDVFIPVADEIGVLTDLTYRLLERVCREVQEWPETLTFSINLAPSQLRDPQIASKLVAILDRYGIAPQRIEVEITENALITDFGTTKKVLSRLQKNGIRVALDDFGTGYASLNHLREFKFDKIKIDRSFLRGLDHGSKNEGIVRAMITLGKSLDLAITAEGIEEMSQWAHLSDWGCDFGQGYLFGKGMPAGKAKALIATGGRELGGLARPSLRAVPMRS</sequence>
<dbReference type="PROSITE" id="PS50883">
    <property type="entry name" value="EAL"/>
    <property type="match status" value="1"/>
</dbReference>
<dbReference type="SUPFAM" id="SSF55073">
    <property type="entry name" value="Nucleotide cyclase"/>
    <property type="match status" value="1"/>
</dbReference>
<evidence type="ECO:0000259" key="2">
    <source>
        <dbReference type="PROSITE" id="PS50885"/>
    </source>
</evidence>
<feature type="domain" description="EAL" evidence="1">
    <location>
        <begin position="441"/>
        <end position="691"/>
    </location>
</feature>
<dbReference type="InterPro" id="IPR000160">
    <property type="entry name" value="GGDEF_dom"/>
</dbReference>